<gene>
    <name evidence="1" type="ORF">HMPREF9432_01590</name>
</gene>
<protein>
    <recommendedName>
        <fullName evidence="3">Transferase</fullName>
    </recommendedName>
</protein>
<reference evidence="1 2" key="1">
    <citation type="submission" date="2011-08" db="EMBL/GenBank/DDBJ databases">
        <title>The Genome Sequence of Selenomonas noxia F0398.</title>
        <authorList>
            <consortium name="The Broad Institute Genome Sequencing Platform"/>
            <person name="Earl A."/>
            <person name="Ward D."/>
            <person name="Feldgarden M."/>
            <person name="Gevers D."/>
            <person name="Izard J."/>
            <person name="Ganesan A."/>
            <person name="Blanton J.M."/>
            <person name="Baranova O.V."/>
            <person name="Tanner A.C."/>
            <person name="Dewhirst F.E."/>
            <person name="Young S.K."/>
            <person name="Zeng Q."/>
            <person name="Gargeya S."/>
            <person name="Fitzgerald M."/>
            <person name="Haas B."/>
            <person name="Abouelleil A."/>
            <person name="Alvarado L."/>
            <person name="Arachchi H.M."/>
            <person name="Berlin A."/>
            <person name="Brown A."/>
            <person name="Chapman S.B."/>
            <person name="Chen Z."/>
            <person name="Dunbar C."/>
            <person name="Freedman E."/>
            <person name="Gearin G."/>
            <person name="Gellesch M."/>
            <person name="Goldberg J."/>
            <person name="Griggs A."/>
            <person name="Gujja S."/>
            <person name="Heiman D."/>
            <person name="Howarth C."/>
            <person name="Larson L."/>
            <person name="Lui A."/>
            <person name="MacDonald P.J.P."/>
            <person name="Montmayeur A."/>
            <person name="Murphy C."/>
            <person name="Neiman D."/>
            <person name="Pearson M."/>
            <person name="Priest M."/>
            <person name="Roberts A."/>
            <person name="Saif S."/>
            <person name="Shea T."/>
            <person name="Shenoy N."/>
            <person name="Sisk P."/>
            <person name="Stolte C."/>
            <person name="Sykes S."/>
            <person name="Wortman J."/>
            <person name="Nusbaum C."/>
            <person name="Birren B."/>
        </authorList>
    </citation>
    <scope>NUCLEOTIDE SEQUENCE [LARGE SCALE GENOMIC DNA]</scope>
    <source>
        <strain evidence="1 2">F0398</strain>
    </source>
</reference>
<dbReference type="RefSeq" id="WP_006696810.1">
    <property type="nucleotide sequence ID" value="NZ_JH376860.1"/>
</dbReference>
<organism evidence="1 2">
    <name type="scientific">Selenomonas noxia F0398</name>
    <dbReference type="NCBI Taxonomy" id="702437"/>
    <lineage>
        <taxon>Bacteria</taxon>
        <taxon>Bacillati</taxon>
        <taxon>Bacillota</taxon>
        <taxon>Negativicutes</taxon>
        <taxon>Selenomonadales</taxon>
        <taxon>Selenomonadaceae</taxon>
        <taxon>Selenomonas</taxon>
    </lineage>
</organism>
<keyword evidence="2" id="KW-1185">Reference proteome</keyword>
<dbReference type="InterPro" id="IPR027603">
    <property type="entry name" value="LIC12162"/>
</dbReference>
<name>A0ABN0DNM5_9FIRM</name>
<accession>A0ABN0DNM5</accession>
<proteinExistence type="predicted"/>
<dbReference type="EMBL" id="ADGH01000016">
    <property type="protein sequence ID" value="EHG23916.1"/>
    <property type="molecule type" value="Genomic_DNA"/>
</dbReference>
<sequence length="616" mass="73330">MNKEIFLPLSTNKDLWNLDANMIFLNQVYCEQLNEVEKVSLHYSVCSVLLPVKDQNFQNTIKEIAACIGQVVNAYSNTHEDREYWEKIFFRWLLYVVYDVQVKIVQFQELKKKYPDRIFYTYAPKTIIEQEFFESGTHALWRDDYHLWLYTYLAKKYFDIRVDAVDLEEAVVGEVRGAKRDKSFLQSVCCKIKKIFIESPLRTMKRAISYYYRIFCHNKSEVLYYGLDVSVDTTINWIARSFGTIQPLYYPSRQIDAPRSFELREELTSALRGLEIISPIVADVIGRTLPKLYLEEYKYHHVSSLSFLRAHKRLKLIFSTTGILSPCKETIFSFLAQRRGVKIIGLQHGGDYEIVDGIFDQEEYLDDSFYFWAREEVCPRSYRCKIFSGPSYKFHYYQDMQLSDQYILFIGTALLMYPRYDEYRGEDVYKIRYMSRQIEFFSALEEKTRDDLYVREYYVDSGWHIVSQMEKTFPMLRFSGREKTASNYGAVDIVDRNSSFAETLARCRLMICDHLSTTWREALYLDKPFIMLLDREVCSFREEALESLRLMESVGIIIYDCKEAASLLNRIREDVSGWWNEPERQEVIKKIRRNYLIEVDDIDDWWMHELLHQARS</sequence>
<dbReference type="NCBIfam" id="TIGR04331">
    <property type="entry name" value="o_ant_LIC12162"/>
    <property type="match status" value="1"/>
</dbReference>
<dbReference type="Proteomes" id="UP000003175">
    <property type="component" value="Unassembled WGS sequence"/>
</dbReference>
<comment type="caution">
    <text evidence="1">The sequence shown here is derived from an EMBL/GenBank/DDBJ whole genome shotgun (WGS) entry which is preliminary data.</text>
</comment>
<evidence type="ECO:0008006" key="3">
    <source>
        <dbReference type="Google" id="ProtNLM"/>
    </source>
</evidence>
<evidence type="ECO:0000313" key="2">
    <source>
        <dbReference type="Proteomes" id="UP000003175"/>
    </source>
</evidence>
<evidence type="ECO:0000313" key="1">
    <source>
        <dbReference type="EMBL" id="EHG23916.1"/>
    </source>
</evidence>